<comment type="caution">
    <text evidence="2">The sequence shown here is derived from an EMBL/GenBank/DDBJ whole genome shotgun (WGS) entry which is preliminary data.</text>
</comment>
<proteinExistence type="predicted"/>
<sequence length="169" mass="16492">PQDSAAAAPATASPVNTAPAQTPAEPLDLPANRPEVSAPTAAPAQVAPTATQAPAAAILSPSEPPQAAPGAASTSQQAEAIWYRPAPQPDAAGQAQVQVTSPAQPGLPIAATSAPAQPAAPATGPIDLPALAARLDATLQQFDATYGTDTRALIARNAAALPAQSLAAP</sequence>
<feature type="compositionally biased region" description="Low complexity" evidence="1">
    <location>
        <begin position="38"/>
        <end position="57"/>
    </location>
</feature>
<feature type="non-terminal residue" evidence="2">
    <location>
        <position position="1"/>
    </location>
</feature>
<organism evidence="2 3">
    <name type="scientific">Pseudooceanicola lipolyticus</name>
    <dbReference type="NCBI Taxonomy" id="2029104"/>
    <lineage>
        <taxon>Bacteria</taxon>
        <taxon>Pseudomonadati</taxon>
        <taxon>Pseudomonadota</taxon>
        <taxon>Alphaproteobacteria</taxon>
        <taxon>Rhodobacterales</taxon>
        <taxon>Paracoccaceae</taxon>
        <taxon>Pseudooceanicola</taxon>
    </lineage>
</organism>
<evidence type="ECO:0000313" key="3">
    <source>
        <dbReference type="Proteomes" id="UP000231553"/>
    </source>
</evidence>
<feature type="compositionally biased region" description="Low complexity" evidence="1">
    <location>
        <begin position="108"/>
        <end position="125"/>
    </location>
</feature>
<dbReference type="Proteomes" id="UP000231553">
    <property type="component" value="Unassembled WGS sequence"/>
</dbReference>
<reference evidence="2 3" key="1">
    <citation type="journal article" date="2018" name="Int. J. Syst. Evol. Microbiol.">
        <title>Pseudooceanicola lipolyticus sp. nov., a marine alphaproteobacterium, reclassification of Oceanicola flagellatus as Pseudooceanicola flagellatus comb. nov. and emended description of the genus Pseudooceanicola.</title>
        <authorList>
            <person name="Huang M.-M."/>
            <person name="Guo L.-L."/>
            <person name="Wu Y.-H."/>
            <person name="Lai Q.-L."/>
            <person name="Shao Z.-Z."/>
            <person name="Wang C.-S."/>
            <person name="Wu M."/>
            <person name="Xu X.-W."/>
        </authorList>
    </citation>
    <scope>NUCLEOTIDE SEQUENCE [LARGE SCALE GENOMIC DNA]</scope>
    <source>
        <strain evidence="2 3">157</strain>
    </source>
</reference>
<dbReference type="AlphaFoldDB" id="A0A2M8ISX1"/>
<name>A0A2M8ISX1_9RHOB</name>
<accession>A0A2M8ISX1</accession>
<dbReference type="EMBL" id="PGTB01000440">
    <property type="protein sequence ID" value="PJE26524.1"/>
    <property type="molecule type" value="Genomic_DNA"/>
</dbReference>
<feature type="compositionally biased region" description="Low complexity" evidence="1">
    <location>
        <begin position="1"/>
        <end position="20"/>
    </location>
</feature>
<protein>
    <submittedName>
        <fullName evidence="2">Uncharacterized protein</fullName>
    </submittedName>
</protein>
<feature type="compositionally biased region" description="Low complexity" evidence="1">
    <location>
        <begin position="89"/>
        <end position="98"/>
    </location>
</feature>
<feature type="region of interest" description="Disordered" evidence="1">
    <location>
        <begin position="1"/>
        <end position="125"/>
    </location>
</feature>
<evidence type="ECO:0000256" key="1">
    <source>
        <dbReference type="SAM" id="MobiDB-lite"/>
    </source>
</evidence>
<evidence type="ECO:0000313" key="2">
    <source>
        <dbReference type="EMBL" id="PJE26524.1"/>
    </source>
</evidence>
<gene>
    <name evidence="2" type="ORF">CVM52_26475</name>
</gene>
<keyword evidence="3" id="KW-1185">Reference proteome</keyword>
<feature type="non-terminal residue" evidence="2">
    <location>
        <position position="169"/>
    </location>
</feature>